<reference evidence="1" key="1">
    <citation type="submission" date="2022-01" db="EMBL/GenBank/DDBJ databases">
        <title>VMRC isolate genome collection.</title>
        <authorList>
            <person name="France M."/>
            <person name="Rutt L."/>
            <person name="Humphrys M."/>
            <person name="Ravel J."/>
        </authorList>
    </citation>
    <scope>NUCLEOTIDE SEQUENCE</scope>
    <source>
        <strain evidence="1">C0127B5</strain>
    </source>
</reference>
<dbReference type="Pfam" id="PF10078">
    <property type="entry name" value="DUF2316"/>
    <property type="match status" value="1"/>
</dbReference>
<protein>
    <submittedName>
        <fullName evidence="1">DUF2316 family protein</fullName>
    </submittedName>
</protein>
<dbReference type="InterPro" id="IPR018757">
    <property type="entry name" value="DUF2316"/>
</dbReference>
<dbReference type="EMBL" id="JAKHLF010000026">
    <property type="protein sequence ID" value="MCZ3845527.1"/>
    <property type="molecule type" value="Genomic_DNA"/>
</dbReference>
<dbReference type="RefSeq" id="WP_006587678.1">
    <property type="nucleotide sequence ID" value="NZ_CABMGH010000004.1"/>
</dbReference>
<evidence type="ECO:0000313" key="2">
    <source>
        <dbReference type="Proteomes" id="UP001213015"/>
    </source>
</evidence>
<gene>
    <name evidence="1" type="ORF">L2422_08505</name>
</gene>
<dbReference type="AlphaFoldDB" id="A0AAP3M4W4"/>
<accession>A0AAP3M4W4</accession>
<name>A0AAP3M4W4_9LACO</name>
<dbReference type="Proteomes" id="UP001213015">
    <property type="component" value="Unassembled WGS sequence"/>
</dbReference>
<comment type="caution">
    <text evidence="1">The sequence shown here is derived from an EMBL/GenBank/DDBJ whole genome shotgun (WGS) entry which is preliminary data.</text>
</comment>
<organism evidence="1 2">
    <name type="scientific">Lactobacillus mulieris</name>
    <dbReference type="NCBI Taxonomy" id="2508708"/>
    <lineage>
        <taxon>Bacteria</taxon>
        <taxon>Bacillati</taxon>
        <taxon>Bacillota</taxon>
        <taxon>Bacilli</taxon>
        <taxon>Lactobacillales</taxon>
        <taxon>Lactobacillaceae</taxon>
        <taxon>Lactobacillus</taxon>
    </lineage>
</organism>
<sequence>MNLTDLDSVLSMENPNPAYVWKVRDYLEDMLKREGKEVYPWSKMAHYSANRWFSYDTPGR</sequence>
<evidence type="ECO:0000313" key="1">
    <source>
        <dbReference type="EMBL" id="MCZ3845527.1"/>
    </source>
</evidence>
<proteinExistence type="predicted"/>